<accession>A0ABD0JGV6</accession>
<sequence>MDLRVSSLVIWIFILCEFVLKEAGCTGQHGGQYSRDELMALRWSHSIGSDVLSGLELPLEMCGECLPQPAYRDHQQRQRQQRRTRVSPDGVSVRKRGRRGGVRLKLRNQKVSLASLILANTRSLRTCSGNYRLDELHANVRFLEEFRNAGMMCFCETWWDENTPHDKTQINGFGTPFRTDRDCEVTGKTGGGGVAIYVNERLCKRGNIIIRHQMCTPDLELVSVSVRPVYLPREFGQVFVTCVYVHPKAKDARAATTIADCVHRLQAVSPTAPNILVGDLNHCDLKRVLPDFEQFVTCTTRIDKTLDKCYCNIKGAYRSIQKPPIGSSDHNAVLLLPVYIQKLKREKVASRTIHTWSHDTEEKLKGCFACTDWNVLSESADVELSADVVTDYIFFCENMIVPMKVVKIFPNNKPWITKRLKSKIIEKNKLFGEGRKREGKMLQKEISKAIREERKRLRDKLETRFCGGMFGELGVH</sequence>
<dbReference type="PANTHER" id="PTHR47510:SF3">
    <property type="entry name" value="ENDO_EXONUCLEASE_PHOSPHATASE DOMAIN-CONTAINING PROTEIN"/>
    <property type="match status" value="1"/>
</dbReference>
<evidence type="ECO:0000313" key="3">
    <source>
        <dbReference type="EMBL" id="KAK7474029.1"/>
    </source>
</evidence>
<dbReference type="Gene3D" id="3.60.10.10">
    <property type="entry name" value="Endonuclease/exonuclease/phosphatase"/>
    <property type="match status" value="1"/>
</dbReference>
<evidence type="ECO:0000313" key="4">
    <source>
        <dbReference type="Proteomes" id="UP001519460"/>
    </source>
</evidence>
<dbReference type="SUPFAM" id="SSF56219">
    <property type="entry name" value="DNase I-like"/>
    <property type="match status" value="1"/>
</dbReference>
<gene>
    <name evidence="3" type="ORF">BaRGS_00034739</name>
</gene>
<dbReference type="AlphaFoldDB" id="A0ABD0JGV6"/>
<dbReference type="EMBL" id="JACVVK020000450">
    <property type="protein sequence ID" value="KAK7474029.1"/>
    <property type="molecule type" value="Genomic_DNA"/>
</dbReference>
<organism evidence="3 4">
    <name type="scientific">Batillaria attramentaria</name>
    <dbReference type="NCBI Taxonomy" id="370345"/>
    <lineage>
        <taxon>Eukaryota</taxon>
        <taxon>Metazoa</taxon>
        <taxon>Spiralia</taxon>
        <taxon>Lophotrochozoa</taxon>
        <taxon>Mollusca</taxon>
        <taxon>Gastropoda</taxon>
        <taxon>Caenogastropoda</taxon>
        <taxon>Sorbeoconcha</taxon>
        <taxon>Cerithioidea</taxon>
        <taxon>Batillariidae</taxon>
        <taxon>Batillaria</taxon>
    </lineage>
</organism>
<evidence type="ECO:0000256" key="1">
    <source>
        <dbReference type="SAM" id="MobiDB-lite"/>
    </source>
</evidence>
<name>A0ABD0JGV6_9CAEN</name>
<dbReference type="InterPro" id="IPR036691">
    <property type="entry name" value="Endo/exonu/phosph_ase_sf"/>
</dbReference>
<feature type="chain" id="PRO_5044825048" description="Endonuclease/exonuclease/phosphatase domain-containing protein" evidence="2">
    <location>
        <begin position="24"/>
        <end position="476"/>
    </location>
</feature>
<protein>
    <recommendedName>
        <fullName evidence="5">Endonuclease/exonuclease/phosphatase domain-containing protein</fullName>
    </recommendedName>
</protein>
<proteinExistence type="predicted"/>
<keyword evidence="2" id="KW-0732">Signal</keyword>
<feature type="region of interest" description="Disordered" evidence="1">
    <location>
        <begin position="73"/>
        <end position="96"/>
    </location>
</feature>
<comment type="caution">
    <text evidence="3">The sequence shown here is derived from an EMBL/GenBank/DDBJ whole genome shotgun (WGS) entry which is preliminary data.</text>
</comment>
<evidence type="ECO:0008006" key="5">
    <source>
        <dbReference type="Google" id="ProtNLM"/>
    </source>
</evidence>
<keyword evidence="4" id="KW-1185">Reference proteome</keyword>
<reference evidence="3 4" key="1">
    <citation type="journal article" date="2023" name="Sci. Data">
        <title>Genome assembly of the Korean intertidal mud-creeper Batillaria attramentaria.</title>
        <authorList>
            <person name="Patra A.K."/>
            <person name="Ho P.T."/>
            <person name="Jun S."/>
            <person name="Lee S.J."/>
            <person name="Kim Y."/>
            <person name="Won Y.J."/>
        </authorList>
    </citation>
    <scope>NUCLEOTIDE SEQUENCE [LARGE SCALE GENOMIC DNA]</scope>
    <source>
        <strain evidence="3">Wonlab-2016</strain>
    </source>
</reference>
<dbReference type="Proteomes" id="UP001519460">
    <property type="component" value="Unassembled WGS sequence"/>
</dbReference>
<dbReference type="PANTHER" id="PTHR47510">
    <property type="entry name" value="REVERSE TRANSCRIPTASE DOMAIN-CONTAINING PROTEIN"/>
    <property type="match status" value="1"/>
</dbReference>
<evidence type="ECO:0000256" key="2">
    <source>
        <dbReference type="SAM" id="SignalP"/>
    </source>
</evidence>
<feature type="signal peptide" evidence="2">
    <location>
        <begin position="1"/>
        <end position="23"/>
    </location>
</feature>